<comment type="caution">
    <text evidence="1">The sequence shown here is derived from an EMBL/GenBank/DDBJ whole genome shotgun (WGS) entry which is preliminary data.</text>
</comment>
<reference evidence="1 2" key="1">
    <citation type="submission" date="2017-11" db="EMBL/GenBank/DDBJ databases">
        <title>De-novo sequencing of pomegranate (Punica granatum L.) genome.</title>
        <authorList>
            <person name="Akparov Z."/>
            <person name="Amiraslanov A."/>
            <person name="Hajiyeva S."/>
            <person name="Abbasov M."/>
            <person name="Kaur K."/>
            <person name="Hamwieh A."/>
            <person name="Solovyev V."/>
            <person name="Salamov A."/>
            <person name="Braich B."/>
            <person name="Kosarev P."/>
            <person name="Mahmoud A."/>
            <person name="Hajiyev E."/>
            <person name="Babayeva S."/>
            <person name="Izzatullayeva V."/>
            <person name="Mammadov A."/>
            <person name="Mammadov A."/>
            <person name="Sharifova S."/>
            <person name="Ojaghi J."/>
            <person name="Eynullazada K."/>
            <person name="Bayramov B."/>
            <person name="Abdulazimova A."/>
            <person name="Shahmuradov I."/>
        </authorList>
    </citation>
    <scope>NUCLEOTIDE SEQUENCE [LARGE SCALE GENOMIC DNA]</scope>
    <source>
        <strain evidence="2">cv. AG2017</strain>
        <tissue evidence="1">Leaf</tissue>
    </source>
</reference>
<organism evidence="1 2">
    <name type="scientific">Punica granatum</name>
    <name type="common">Pomegranate</name>
    <dbReference type="NCBI Taxonomy" id="22663"/>
    <lineage>
        <taxon>Eukaryota</taxon>
        <taxon>Viridiplantae</taxon>
        <taxon>Streptophyta</taxon>
        <taxon>Embryophyta</taxon>
        <taxon>Tracheophyta</taxon>
        <taxon>Spermatophyta</taxon>
        <taxon>Magnoliopsida</taxon>
        <taxon>eudicotyledons</taxon>
        <taxon>Gunneridae</taxon>
        <taxon>Pentapetalae</taxon>
        <taxon>rosids</taxon>
        <taxon>malvids</taxon>
        <taxon>Myrtales</taxon>
        <taxon>Lythraceae</taxon>
        <taxon>Punica</taxon>
    </lineage>
</organism>
<proteinExistence type="predicted"/>
<accession>A0A2I0JRZ7</accession>
<evidence type="ECO:0000313" key="1">
    <source>
        <dbReference type="EMBL" id="PKI59079.1"/>
    </source>
</evidence>
<sequence length="87" mass="9197">MAEGGLGLPPLVGGVTMQTTFAASELGHALSVRVVAWDPCAKKGPHARDLKSCDLMDCSTFPKGCVAGTRERMSRHLSFYDSEVEGG</sequence>
<dbReference type="EMBL" id="PGOL01001320">
    <property type="protein sequence ID" value="PKI59079.1"/>
    <property type="molecule type" value="Genomic_DNA"/>
</dbReference>
<evidence type="ECO:0000313" key="2">
    <source>
        <dbReference type="Proteomes" id="UP000233551"/>
    </source>
</evidence>
<keyword evidence="2" id="KW-1185">Reference proteome</keyword>
<gene>
    <name evidence="1" type="ORF">CRG98_020534</name>
</gene>
<name>A0A2I0JRZ7_PUNGR</name>
<protein>
    <submittedName>
        <fullName evidence="1">Uncharacterized protein</fullName>
    </submittedName>
</protein>
<dbReference type="AlphaFoldDB" id="A0A2I0JRZ7"/>
<dbReference type="Proteomes" id="UP000233551">
    <property type="component" value="Unassembled WGS sequence"/>
</dbReference>